<dbReference type="EMBL" id="LFCV01000005">
    <property type="protein sequence ID" value="KMJ46925.1"/>
    <property type="molecule type" value="Genomic_DNA"/>
</dbReference>
<dbReference type="OrthoDB" id="6458542at2"/>
<dbReference type="Proteomes" id="UP000036277">
    <property type="component" value="Unassembled WGS sequence"/>
</dbReference>
<evidence type="ECO:0000256" key="1">
    <source>
        <dbReference type="SAM" id="Coils"/>
    </source>
</evidence>
<protein>
    <submittedName>
        <fullName evidence="2">Uncharacterized protein</fullName>
    </submittedName>
</protein>
<dbReference type="STRING" id="880157.AB204_01145"/>
<name>A0A0J5IUU6_9GAMM</name>
<feature type="coiled-coil region" evidence="1">
    <location>
        <begin position="65"/>
        <end position="96"/>
    </location>
</feature>
<comment type="caution">
    <text evidence="2">The sequence shown here is derived from an EMBL/GenBank/DDBJ whole genome shotgun (WGS) entry which is preliminary data.</text>
</comment>
<dbReference type="RefSeq" id="WP_047961564.1">
    <property type="nucleotide sequence ID" value="NZ_CAWMBG010000005.1"/>
</dbReference>
<evidence type="ECO:0000313" key="3">
    <source>
        <dbReference type="Proteomes" id="UP000036277"/>
    </source>
</evidence>
<evidence type="ECO:0000313" key="2">
    <source>
        <dbReference type="EMBL" id="KMJ46925.1"/>
    </source>
</evidence>
<sequence>MKAQPKTLNVTLYVYAKEGFDKQVEFTTLTCEAENVTYWGALVHQQAVEIPLPSINKSDLIHAQINALKAEKEKVLATAQREVNRIEDRIQSLLCIEGKPVSTADMELPY</sequence>
<keyword evidence="3" id="KW-1185">Reference proteome</keyword>
<keyword evidence="1" id="KW-0175">Coiled coil</keyword>
<gene>
    <name evidence="2" type="ORF">AB204_01145</name>
</gene>
<reference evidence="2 3" key="1">
    <citation type="submission" date="2015-06" db="EMBL/GenBank/DDBJ databases">
        <title>Draft Whole-Genome Sequence of the Entomopathogenic Bacterium Xenorhabdus khoisanae.</title>
        <authorList>
            <person name="Naidoo S."/>
            <person name="Featherston J."/>
            <person name="Gray V.M."/>
        </authorList>
    </citation>
    <scope>NUCLEOTIDE SEQUENCE [LARGE SCALE GENOMIC DNA]</scope>
    <source>
        <strain evidence="2 3">MCB</strain>
    </source>
</reference>
<proteinExistence type="predicted"/>
<dbReference type="PATRIC" id="fig|880157.4.peg.253"/>
<accession>A0A0J5IUU6</accession>
<organism evidence="2 3">
    <name type="scientific">Xenorhabdus khoisanae</name>
    <dbReference type="NCBI Taxonomy" id="880157"/>
    <lineage>
        <taxon>Bacteria</taxon>
        <taxon>Pseudomonadati</taxon>
        <taxon>Pseudomonadota</taxon>
        <taxon>Gammaproteobacteria</taxon>
        <taxon>Enterobacterales</taxon>
        <taxon>Morganellaceae</taxon>
        <taxon>Xenorhabdus</taxon>
    </lineage>
</organism>
<dbReference type="AlphaFoldDB" id="A0A0J5IUU6"/>